<dbReference type="AlphaFoldDB" id="A0A8W7Q0E8"/>
<sequence length="101" mass="11191">MLKFIKTCVDEIEENLQYVGGTAGAVALTTAVAAATYYYSTRPVPEKPLVPLDNQCPIEAHMIHRYTDDVVTSVWWRRLVPHRALTGGVTCSALAGCHHHR</sequence>
<proteinExistence type="predicted"/>
<evidence type="ECO:0000313" key="1">
    <source>
        <dbReference type="EnsemblMetazoa" id="ACOM041214-PA.1"/>
    </source>
</evidence>
<organism evidence="1">
    <name type="scientific">Anopheles coluzzii</name>
    <name type="common">African malaria mosquito</name>
    <dbReference type="NCBI Taxonomy" id="1518534"/>
    <lineage>
        <taxon>Eukaryota</taxon>
        <taxon>Metazoa</taxon>
        <taxon>Ecdysozoa</taxon>
        <taxon>Arthropoda</taxon>
        <taxon>Hexapoda</taxon>
        <taxon>Insecta</taxon>
        <taxon>Pterygota</taxon>
        <taxon>Neoptera</taxon>
        <taxon>Endopterygota</taxon>
        <taxon>Diptera</taxon>
        <taxon>Nematocera</taxon>
        <taxon>Culicoidea</taxon>
        <taxon>Culicidae</taxon>
        <taxon>Anophelinae</taxon>
        <taxon>Anopheles</taxon>
    </lineage>
</organism>
<accession>A0A8W7Q0E8</accession>
<dbReference type="EnsemblMetazoa" id="ACOM041214-RA">
    <property type="protein sequence ID" value="ACOM041214-PA.1"/>
    <property type="gene ID" value="ACOM041214"/>
</dbReference>
<dbReference type="Proteomes" id="UP000075882">
    <property type="component" value="Unassembled WGS sequence"/>
</dbReference>
<reference evidence="1" key="1">
    <citation type="submission" date="2022-08" db="UniProtKB">
        <authorList>
            <consortium name="EnsemblMetazoa"/>
        </authorList>
    </citation>
    <scope>IDENTIFICATION</scope>
</reference>
<name>A0A8W7Q0E8_ANOCL</name>
<protein>
    <submittedName>
        <fullName evidence="1">Uncharacterized protein</fullName>
    </submittedName>
</protein>